<dbReference type="Pfam" id="PF00668">
    <property type="entry name" value="Condensation"/>
    <property type="match status" value="2"/>
</dbReference>
<dbReference type="RefSeq" id="WP_119931931.1">
    <property type="nucleotide sequence ID" value="NZ_QZEY01000038.1"/>
</dbReference>
<dbReference type="SMART" id="SM00823">
    <property type="entry name" value="PKS_PP"/>
    <property type="match status" value="1"/>
</dbReference>
<feature type="domain" description="Carrier" evidence="7">
    <location>
        <begin position="619"/>
        <end position="693"/>
    </location>
</feature>
<dbReference type="InterPro" id="IPR006162">
    <property type="entry name" value="Ppantetheine_attach_site"/>
</dbReference>
<dbReference type="Gene3D" id="3.30.559.30">
    <property type="entry name" value="Nonribosomal peptide synthetase, condensation domain"/>
    <property type="match status" value="2"/>
</dbReference>
<dbReference type="EMBL" id="QZEY01000038">
    <property type="protein sequence ID" value="RJL19462.1"/>
    <property type="molecule type" value="Genomic_DNA"/>
</dbReference>
<dbReference type="Proteomes" id="UP000265768">
    <property type="component" value="Unassembled WGS sequence"/>
</dbReference>
<evidence type="ECO:0000256" key="6">
    <source>
        <dbReference type="SAM" id="MobiDB-lite"/>
    </source>
</evidence>
<dbReference type="PANTHER" id="PTHR45527:SF14">
    <property type="entry name" value="PLIPASTATIN SYNTHASE SUBUNIT B"/>
    <property type="match status" value="1"/>
</dbReference>
<proteinExistence type="predicted"/>
<dbReference type="InterPro" id="IPR025110">
    <property type="entry name" value="AMP-bd_C"/>
</dbReference>
<accession>A0A3A4A507</accession>
<name>A0A3A4A507_9ACTN</name>
<dbReference type="Gene3D" id="3.30.559.10">
    <property type="entry name" value="Chloramphenicol acetyltransferase-like domain"/>
    <property type="match status" value="1"/>
</dbReference>
<dbReference type="NCBIfam" id="TIGR01720">
    <property type="entry name" value="NRPS-para261"/>
    <property type="match status" value="1"/>
</dbReference>
<sequence length="1175" mass="125610">APARSMARHPLFQVMLAFQNNPPAELEMDGFGVAVEPLTAGTAKFDLQFTLQDAPDGGLAGTVEYAADLFDAATARAIGERFERLLRAVAADPSVRLSRIPVLDPAERDLVLTRWAGEGAEPPPATIVALFEERAARTPDAVAVVDDGAEMTYAQLNVEANRLARHLLACGAGPERFVALALPRSADLVVAVLAVLKAGAAYLPIDPDYPADRVAYMIDDAKPVLTVTPETLDEAALGAYTGQNLTAADRLVPLSPDHPAYVIYTSGSTGRPKGVVVPHRNVVRLLRSTEPWFAFGPGDTWTLFHSYAFDFSVWELWGALLYGGRLVVVPFGVSRSPGEFLELLVRERVTVLNQTPSAFYGLVGADREDPGLGARLGLRFVIFGGEALEPARLGDWYSRHADDAPVLVNMYGITETTVHVSYVALDEVTAASGRGSLIGAGIPDLRVYVLDEALCPVPPGVVGELYVAGAGLARGYLNRPGLTAERFVACPFLPGERMYRTGDLGRWRADGRLEYVGRADLQVQLRGFRIEPGEVEAVLSRHERVADAAVVVRDDRLIAYVVGDADPAGLRAFAGEWLPDYMVPAAVVPLEALPLTVNGKLDRRALPAPDFSAAVTDRGPDTEREAVLATLFAEVLGLERVGVEDGFFDLGGDSIIAIQLVSRARQAGLIITPKDVFTHQTVEALATVAQESRELPAEEAGAGVGEVPLTPVMHWLRDLGGPIRTFSQSLLLQVPPDLTADALTGALQTVLDHHDLLRARLGPGWALEVRPPGAVEAAGLVRRVEVGDGDLEALIAEQSAAARDRLDPEAGVMLQLVWFDAGPDTSGRLLAVAHHLAVDGVSWRILLPDLVAALHGAAPGPVPTSFRTWARRLAEEAASPERAAELDHWAETLRDAPPLPAARPRDPGTDTFGTQRSVTLSLPAEVTRPLLGEVPARFHGRVNDVLLAALAAAVTHWSGESGVLVDLEGHGREDVFPGLDVSRTVGWFTTIAPVRLDAGPFDWDDLRAGGPSAADVIKRVKEQLRAVPGNGLGYGLLRHLNAETRDRLAAHPAPELAFNYLGRAEAGQGDWSPAPEFGAIAPGQDPALPAPHSLEVNVVTRDLAGGPELSATWSWPGGLFAEERVRELAGHWFAALRGLAAHGGGAFTPSDLIVELSQDEIDELAAELDAEWSDE</sequence>
<evidence type="ECO:0000256" key="1">
    <source>
        <dbReference type="ARBA" id="ARBA00001957"/>
    </source>
</evidence>
<dbReference type="GO" id="GO:0005829">
    <property type="term" value="C:cytosol"/>
    <property type="evidence" value="ECO:0007669"/>
    <property type="project" value="TreeGrafter"/>
</dbReference>
<dbReference type="GO" id="GO:0043041">
    <property type="term" value="P:amino acid activation for nonribosomal peptide biosynthetic process"/>
    <property type="evidence" value="ECO:0007669"/>
    <property type="project" value="TreeGrafter"/>
</dbReference>
<dbReference type="InterPro" id="IPR036736">
    <property type="entry name" value="ACP-like_sf"/>
</dbReference>
<keyword evidence="3" id="KW-0597">Phosphoprotein</keyword>
<dbReference type="CDD" id="cd19534">
    <property type="entry name" value="E_NRPS"/>
    <property type="match status" value="1"/>
</dbReference>
<dbReference type="OrthoDB" id="3671989at2"/>
<keyword evidence="2" id="KW-0596">Phosphopantetheine</keyword>
<dbReference type="PROSITE" id="PS50075">
    <property type="entry name" value="CARRIER"/>
    <property type="match status" value="1"/>
</dbReference>
<dbReference type="InterPro" id="IPR042099">
    <property type="entry name" value="ANL_N_sf"/>
</dbReference>
<dbReference type="FunFam" id="2.30.38.10:FF:000001">
    <property type="entry name" value="Non-ribosomal peptide synthetase PvdI"/>
    <property type="match status" value="1"/>
</dbReference>
<reference evidence="8 9" key="1">
    <citation type="submission" date="2018-09" db="EMBL/GenBank/DDBJ databases">
        <title>YIM 75507 draft genome.</title>
        <authorList>
            <person name="Tang S."/>
            <person name="Feng Y."/>
        </authorList>
    </citation>
    <scope>NUCLEOTIDE SEQUENCE [LARGE SCALE GENOMIC DNA]</scope>
    <source>
        <strain evidence="8 9">YIM 75507</strain>
    </source>
</reference>
<dbReference type="SUPFAM" id="SSF47336">
    <property type="entry name" value="ACP-like"/>
    <property type="match status" value="1"/>
</dbReference>
<feature type="non-terminal residue" evidence="8">
    <location>
        <position position="1"/>
    </location>
</feature>
<dbReference type="InterPro" id="IPR045851">
    <property type="entry name" value="AMP-bd_C_sf"/>
</dbReference>
<evidence type="ECO:0000313" key="8">
    <source>
        <dbReference type="EMBL" id="RJL19462.1"/>
    </source>
</evidence>
<dbReference type="FunFam" id="3.40.50.12780:FF:000012">
    <property type="entry name" value="Non-ribosomal peptide synthetase"/>
    <property type="match status" value="1"/>
</dbReference>
<dbReference type="SUPFAM" id="SSF56801">
    <property type="entry name" value="Acetyl-CoA synthetase-like"/>
    <property type="match status" value="1"/>
</dbReference>
<dbReference type="Gene3D" id="3.30.300.30">
    <property type="match status" value="1"/>
</dbReference>
<dbReference type="AlphaFoldDB" id="A0A3A4A507"/>
<dbReference type="InterPro" id="IPR001242">
    <property type="entry name" value="Condensation_dom"/>
</dbReference>
<keyword evidence="5" id="KW-0045">Antibiotic biosynthesis</keyword>
<dbReference type="SUPFAM" id="SSF52777">
    <property type="entry name" value="CoA-dependent acyltransferases"/>
    <property type="match status" value="3"/>
</dbReference>
<dbReference type="InterPro" id="IPR020806">
    <property type="entry name" value="PKS_PP-bd"/>
</dbReference>
<dbReference type="InterPro" id="IPR000873">
    <property type="entry name" value="AMP-dep_synth/lig_dom"/>
</dbReference>
<dbReference type="InterPro" id="IPR009081">
    <property type="entry name" value="PP-bd_ACP"/>
</dbReference>
<dbReference type="PROSITE" id="PS00455">
    <property type="entry name" value="AMP_BINDING"/>
    <property type="match status" value="1"/>
</dbReference>
<dbReference type="GO" id="GO:0044550">
    <property type="term" value="P:secondary metabolite biosynthetic process"/>
    <property type="evidence" value="ECO:0007669"/>
    <property type="project" value="TreeGrafter"/>
</dbReference>
<evidence type="ECO:0000256" key="4">
    <source>
        <dbReference type="ARBA" id="ARBA00022737"/>
    </source>
</evidence>
<evidence type="ECO:0000256" key="3">
    <source>
        <dbReference type="ARBA" id="ARBA00022553"/>
    </source>
</evidence>
<dbReference type="FunFam" id="1.10.1200.10:FF:000005">
    <property type="entry name" value="Nonribosomal peptide synthetase 1"/>
    <property type="match status" value="1"/>
</dbReference>
<dbReference type="GO" id="GO:0003824">
    <property type="term" value="F:catalytic activity"/>
    <property type="evidence" value="ECO:0007669"/>
    <property type="project" value="UniProtKB-KW"/>
</dbReference>
<evidence type="ECO:0000259" key="7">
    <source>
        <dbReference type="PROSITE" id="PS50075"/>
    </source>
</evidence>
<dbReference type="PANTHER" id="PTHR45527">
    <property type="entry name" value="NONRIBOSOMAL PEPTIDE SYNTHETASE"/>
    <property type="match status" value="1"/>
</dbReference>
<evidence type="ECO:0000256" key="5">
    <source>
        <dbReference type="ARBA" id="ARBA00023194"/>
    </source>
</evidence>
<dbReference type="GO" id="GO:0008610">
    <property type="term" value="P:lipid biosynthetic process"/>
    <property type="evidence" value="ECO:0007669"/>
    <property type="project" value="UniProtKB-ARBA"/>
</dbReference>
<evidence type="ECO:0000313" key="9">
    <source>
        <dbReference type="Proteomes" id="UP000265768"/>
    </source>
</evidence>
<protein>
    <submittedName>
        <fullName evidence="8">Amino acid adenylation domain-containing protein</fullName>
    </submittedName>
</protein>
<dbReference type="PROSITE" id="PS00012">
    <property type="entry name" value="PHOSPHOPANTETHEINE"/>
    <property type="match status" value="1"/>
</dbReference>
<dbReference type="CDD" id="cd17643">
    <property type="entry name" value="A_NRPS_Cytc1-like"/>
    <property type="match status" value="1"/>
</dbReference>
<comment type="cofactor">
    <cofactor evidence="1">
        <name>pantetheine 4'-phosphate</name>
        <dbReference type="ChEBI" id="CHEBI:47942"/>
    </cofactor>
</comment>
<keyword evidence="9" id="KW-1185">Reference proteome</keyword>
<dbReference type="Gene3D" id="3.40.50.12780">
    <property type="entry name" value="N-terminal domain of ligase-like"/>
    <property type="match status" value="1"/>
</dbReference>
<dbReference type="InterPro" id="IPR010071">
    <property type="entry name" value="AA_adenyl_dom"/>
</dbReference>
<dbReference type="Pfam" id="PF00550">
    <property type="entry name" value="PP-binding"/>
    <property type="match status" value="1"/>
</dbReference>
<organism evidence="8 9">
    <name type="scientific">Bailinhaonella thermotolerans</name>
    <dbReference type="NCBI Taxonomy" id="1070861"/>
    <lineage>
        <taxon>Bacteria</taxon>
        <taxon>Bacillati</taxon>
        <taxon>Actinomycetota</taxon>
        <taxon>Actinomycetes</taxon>
        <taxon>Streptosporangiales</taxon>
        <taxon>Streptosporangiaceae</taxon>
        <taxon>Bailinhaonella</taxon>
    </lineage>
</organism>
<keyword evidence="4" id="KW-0677">Repeat</keyword>
<comment type="caution">
    <text evidence="8">The sequence shown here is derived from an EMBL/GenBank/DDBJ whole genome shotgun (WGS) entry which is preliminary data.</text>
</comment>
<gene>
    <name evidence="8" type="ORF">D5H75_40390</name>
</gene>
<dbReference type="Pfam" id="PF13193">
    <property type="entry name" value="AMP-binding_C"/>
    <property type="match status" value="1"/>
</dbReference>
<dbReference type="NCBIfam" id="TIGR01733">
    <property type="entry name" value="AA-adenyl-dom"/>
    <property type="match status" value="1"/>
</dbReference>
<dbReference type="InterPro" id="IPR023213">
    <property type="entry name" value="CAT-like_dom_sf"/>
</dbReference>
<feature type="region of interest" description="Disordered" evidence="6">
    <location>
        <begin position="893"/>
        <end position="915"/>
    </location>
</feature>
<dbReference type="FunFam" id="3.40.50.980:FF:000002">
    <property type="entry name" value="Enterobactin synthetase component F"/>
    <property type="match status" value="1"/>
</dbReference>
<dbReference type="GO" id="GO:0031177">
    <property type="term" value="F:phosphopantetheine binding"/>
    <property type="evidence" value="ECO:0007669"/>
    <property type="project" value="InterPro"/>
</dbReference>
<dbReference type="Gene3D" id="1.10.1200.10">
    <property type="entry name" value="ACP-like"/>
    <property type="match status" value="1"/>
</dbReference>
<evidence type="ECO:0000256" key="2">
    <source>
        <dbReference type="ARBA" id="ARBA00022450"/>
    </source>
</evidence>
<dbReference type="InterPro" id="IPR020845">
    <property type="entry name" value="AMP-binding_CS"/>
</dbReference>
<dbReference type="InterPro" id="IPR010060">
    <property type="entry name" value="NRPS_synth"/>
</dbReference>
<dbReference type="GO" id="GO:0017000">
    <property type="term" value="P:antibiotic biosynthetic process"/>
    <property type="evidence" value="ECO:0007669"/>
    <property type="project" value="UniProtKB-KW"/>
</dbReference>
<dbReference type="Pfam" id="PF00501">
    <property type="entry name" value="AMP-binding"/>
    <property type="match status" value="1"/>
</dbReference>